<dbReference type="Pfam" id="PF03466">
    <property type="entry name" value="LysR_substrate"/>
    <property type="match status" value="1"/>
</dbReference>
<gene>
    <name evidence="6" type="ORF">KAJ83_08075</name>
</gene>
<comment type="caution">
    <text evidence="6">The sequence shown here is derived from an EMBL/GenBank/DDBJ whole genome shotgun (WGS) entry which is preliminary data.</text>
</comment>
<dbReference type="GO" id="GO:0003700">
    <property type="term" value="F:DNA-binding transcription factor activity"/>
    <property type="evidence" value="ECO:0007669"/>
    <property type="project" value="InterPro"/>
</dbReference>
<evidence type="ECO:0000256" key="2">
    <source>
        <dbReference type="ARBA" id="ARBA00023015"/>
    </source>
</evidence>
<dbReference type="Gene3D" id="1.10.10.10">
    <property type="entry name" value="Winged helix-like DNA-binding domain superfamily/Winged helix DNA-binding domain"/>
    <property type="match status" value="1"/>
</dbReference>
<proteinExistence type="inferred from homology"/>
<dbReference type="PANTHER" id="PTHR30537">
    <property type="entry name" value="HTH-TYPE TRANSCRIPTIONAL REGULATOR"/>
    <property type="match status" value="1"/>
</dbReference>
<evidence type="ECO:0000256" key="1">
    <source>
        <dbReference type="ARBA" id="ARBA00009437"/>
    </source>
</evidence>
<organism evidence="6 7">
    <name type="scientific">Marivibrio halodurans</name>
    <dbReference type="NCBI Taxonomy" id="2039722"/>
    <lineage>
        <taxon>Bacteria</taxon>
        <taxon>Pseudomonadati</taxon>
        <taxon>Pseudomonadota</taxon>
        <taxon>Alphaproteobacteria</taxon>
        <taxon>Rhodospirillales</taxon>
        <taxon>Rhodospirillaceae</taxon>
        <taxon>Marivibrio</taxon>
    </lineage>
</organism>
<reference evidence="6" key="1">
    <citation type="submission" date="2021-04" db="EMBL/GenBank/DDBJ databases">
        <authorList>
            <person name="Zhang D.-C."/>
        </authorList>
    </citation>
    <scope>NUCLEOTIDE SEQUENCE</scope>
    <source>
        <strain evidence="6">CGMCC 1.15697</strain>
    </source>
</reference>
<dbReference type="Proteomes" id="UP000672602">
    <property type="component" value="Unassembled WGS sequence"/>
</dbReference>
<dbReference type="InterPro" id="IPR005119">
    <property type="entry name" value="LysR_subst-bd"/>
</dbReference>
<dbReference type="PROSITE" id="PS50931">
    <property type="entry name" value="HTH_LYSR"/>
    <property type="match status" value="1"/>
</dbReference>
<dbReference type="InterPro" id="IPR000847">
    <property type="entry name" value="LysR_HTH_N"/>
</dbReference>
<dbReference type="InterPro" id="IPR036390">
    <property type="entry name" value="WH_DNA-bd_sf"/>
</dbReference>
<keyword evidence="7" id="KW-1185">Reference proteome</keyword>
<dbReference type="SUPFAM" id="SSF46785">
    <property type="entry name" value="Winged helix' DNA-binding domain"/>
    <property type="match status" value="1"/>
</dbReference>
<dbReference type="FunFam" id="1.10.10.10:FF:000001">
    <property type="entry name" value="LysR family transcriptional regulator"/>
    <property type="match status" value="1"/>
</dbReference>
<dbReference type="RefSeq" id="WP_210681537.1">
    <property type="nucleotide sequence ID" value="NZ_JAGMWN010000003.1"/>
</dbReference>
<dbReference type="InterPro" id="IPR036388">
    <property type="entry name" value="WH-like_DNA-bd_sf"/>
</dbReference>
<comment type="similarity">
    <text evidence="1">Belongs to the LysR transcriptional regulatory family.</text>
</comment>
<dbReference type="InterPro" id="IPR058163">
    <property type="entry name" value="LysR-type_TF_proteobact-type"/>
</dbReference>
<keyword evidence="2" id="KW-0805">Transcription regulation</keyword>
<accession>A0A8J7V2I9</accession>
<keyword evidence="4" id="KW-0804">Transcription</keyword>
<dbReference type="AlphaFoldDB" id="A0A8J7V2I9"/>
<dbReference type="PANTHER" id="PTHR30537:SF74">
    <property type="entry name" value="HTH-TYPE TRANSCRIPTIONAL REGULATOR TRPI"/>
    <property type="match status" value="1"/>
</dbReference>
<sequence>MARGLPPLTWIRTFDAAARTGSFTAAAKELSVTQSAVSQQVRLLEAWVGEPLFRRGPRRLSLTPAGHALRPHVVSALDTLETGTRALAGGHRADRVAIRCTAGAAIFLLAPIFDAFVRDLPEISLKVSTLIWPDETADPNCDLEVRIGGESWPGFDAIRLTREAILPVATPERAAIIDGDPKALARALLVDVVGYESGWETWFAAIGEEGPESARRLTLDNEILAMELANQGEAVILGRQSLVARELAAGRLVPVINRRVDVVDGFSVLKPSGDRIGGAAGILLKRILDAFDIEEIPDGWV</sequence>
<evidence type="ECO:0000259" key="5">
    <source>
        <dbReference type="PROSITE" id="PS50931"/>
    </source>
</evidence>
<dbReference type="Pfam" id="PF00126">
    <property type="entry name" value="HTH_1"/>
    <property type="match status" value="1"/>
</dbReference>
<evidence type="ECO:0000313" key="7">
    <source>
        <dbReference type="Proteomes" id="UP000672602"/>
    </source>
</evidence>
<dbReference type="EMBL" id="JAGMWN010000003">
    <property type="protein sequence ID" value="MBP5856962.1"/>
    <property type="molecule type" value="Genomic_DNA"/>
</dbReference>
<keyword evidence="3" id="KW-0238">DNA-binding</keyword>
<evidence type="ECO:0000256" key="4">
    <source>
        <dbReference type="ARBA" id="ARBA00023163"/>
    </source>
</evidence>
<evidence type="ECO:0000313" key="6">
    <source>
        <dbReference type="EMBL" id="MBP5856962.1"/>
    </source>
</evidence>
<protein>
    <submittedName>
        <fullName evidence="6">LysR family transcriptional regulator</fullName>
    </submittedName>
</protein>
<dbReference type="PRINTS" id="PR00039">
    <property type="entry name" value="HTHLYSR"/>
</dbReference>
<dbReference type="GO" id="GO:0043565">
    <property type="term" value="F:sequence-specific DNA binding"/>
    <property type="evidence" value="ECO:0007669"/>
    <property type="project" value="TreeGrafter"/>
</dbReference>
<dbReference type="GO" id="GO:0006351">
    <property type="term" value="P:DNA-templated transcription"/>
    <property type="evidence" value="ECO:0007669"/>
    <property type="project" value="TreeGrafter"/>
</dbReference>
<name>A0A8J7V2I9_9PROT</name>
<dbReference type="Gene3D" id="3.40.190.10">
    <property type="entry name" value="Periplasmic binding protein-like II"/>
    <property type="match status" value="2"/>
</dbReference>
<evidence type="ECO:0000256" key="3">
    <source>
        <dbReference type="ARBA" id="ARBA00023125"/>
    </source>
</evidence>
<feature type="domain" description="HTH lysR-type" evidence="5">
    <location>
        <begin position="6"/>
        <end position="63"/>
    </location>
</feature>
<dbReference type="SUPFAM" id="SSF53850">
    <property type="entry name" value="Periplasmic binding protein-like II"/>
    <property type="match status" value="1"/>
</dbReference>